<dbReference type="AlphaFoldDB" id="A0AAE3IDU8"/>
<evidence type="ECO:0000313" key="5">
    <source>
        <dbReference type="Proteomes" id="UP001209746"/>
    </source>
</evidence>
<organism evidence="3 5">
    <name type="scientific">Halapricum hydrolyticum</name>
    <dbReference type="NCBI Taxonomy" id="2979991"/>
    <lineage>
        <taxon>Archaea</taxon>
        <taxon>Methanobacteriati</taxon>
        <taxon>Methanobacteriota</taxon>
        <taxon>Stenosarchaea group</taxon>
        <taxon>Halobacteria</taxon>
        <taxon>Halobacteriales</taxon>
        <taxon>Haloarculaceae</taxon>
        <taxon>Halapricum</taxon>
    </lineage>
</organism>
<keyword evidence="1" id="KW-0472">Membrane</keyword>
<name>A0AAE3IDU8_9EURY</name>
<gene>
    <name evidence="3" type="ORF">OB914_14615</name>
    <name evidence="2" type="ORF">OB916_15895</name>
</gene>
<dbReference type="Proteomes" id="UP001209746">
    <property type="component" value="Unassembled WGS sequence"/>
</dbReference>
<evidence type="ECO:0000256" key="1">
    <source>
        <dbReference type="SAM" id="Phobius"/>
    </source>
</evidence>
<sequence>MPSSPPFVDPESGALDTDHIWIEAEPLAKLIALFGIPSAMLQYIGADFYGLFGATFTVVGQFVFYLGAAIVVLYAVARGRQLSESVPESRGSSSDPQ</sequence>
<keyword evidence="1" id="KW-0812">Transmembrane</keyword>
<dbReference type="EMBL" id="JAOPKD010000021">
    <property type="protein sequence ID" value="MCU4728186.1"/>
    <property type="molecule type" value="Genomic_DNA"/>
</dbReference>
<dbReference type="RefSeq" id="WP_315910276.1">
    <property type="nucleotide sequence ID" value="NZ_JAOPKC010000031.1"/>
</dbReference>
<dbReference type="Proteomes" id="UP001208186">
    <property type="component" value="Unassembled WGS sequence"/>
</dbReference>
<feature type="transmembrane region" description="Helical" evidence="1">
    <location>
        <begin position="51"/>
        <end position="76"/>
    </location>
</feature>
<evidence type="ECO:0000313" key="3">
    <source>
        <dbReference type="EMBL" id="MCU4728186.1"/>
    </source>
</evidence>
<protein>
    <submittedName>
        <fullName evidence="3">Uncharacterized protein</fullName>
    </submittedName>
</protein>
<keyword evidence="4" id="KW-1185">Reference proteome</keyword>
<evidence type="ECO:0000313" key="4">
    <source>
        <dbReference type="Proteomes" id="UP001208186"/>
    </source>
</evidence>
<keyword evidence="1" id="KW-1133">Transmembrane helix</keyword>
<proteinExistence type="predicted"/>
<comment type="caution">
    <text evidence="3">The sequence shown here is derived from an EMBL/GenBank/DDBJ whole genome shotgun (WGS) entry which is preliminary data.</text>
</comment>
<dbReference type="EMBL" id="JAOPKC010000031">
    <property type="protein sequence ID" value="MCU4719530.1"/>
    <property type="molecule type" value="Genomic_DNA"/>
</dbReference>
<reference evidence="3" key="1">
    <citation type="submission" date="2023-02" db="EMBL/GenBank/DDBJ databases">
        <title>Enrichment on poylsaccharides allowed isolation of novel metabolic and taxonomic groups of Haloarchaea.</title>
        <authorList>
            <person name="Sorokin D.Y."/>
            <person name="Elcheninov A.G."/>
            <person name="Khizhniak T.V."/>
            <person name="Kolganova T.V."/>
            <person name="Kublanov I.V."/>
        </authorList>
    </citation>
    <scope>NUCLEOTIDE SEQUENCE</scope>
    <source>
        <strain evidence="2 4">HArc-curdl5-1</strain>
        <strain evidence="3">HArc-curdl7</strain>
    </source>
</reference>
<accession>A0AAE3IDU8</accession>
<evidence type="ECO:0000313" key="2">
    <source>
        <dbReference type="EMBL" id="MCU4719530.1"/>
    </source>
</evidence>